<dbReference type="AlphaFoldDB" id="A0A8J3VLL7"/>
<dbReference type="Proteomes" id="UP000612899">
    <property type="component" value="Unassembled WGS sequence"/>
</dbReference>
<keyword evidence="2" id="KW-1185">Reference proteome</keyword>
<evidence type="ECO:0000313" key="2">
    <source>
        <dbReference type="Proteomes" id="UP000612899"/>
    </source>
</evidence>
<gene>
    <name evidence="1" type="ORF">Rhe02_83550</name>
</gene>
<proteinExistence type="predicted"/>
<reference evidence="1" key="1">
    <citation type="submission" date="2021-01" db="EMBL/GenBank/DDBJ databases">
        <title>Whole genome shotgun sequence of Rhizocola hellebori NBRC 109834.</title>
        <authorList>
            <person name="Komaki H."/>
            <person name="Tamura T."/>
        </authorList>
    </citation>
    <scope>NUCLEOTIDE SEQUENCE</scope>
    <source>
        <strain evidence="1">NBRC 109834</strain>
    </source>
</reference>
<accession>A0A8J3VLL7</accession>
<comment type="caution">
    <text evidence="1">The sequence shown here is derived from an EMBL/GenBank/DDBJ whole genome shotgun (WGS) entry which is preliminary data.</text>
</comment>
<name>A0A8J3VLL7_9ACTN</name>
<dbReference type="EMBL" id="BONY01000090">
    <property type="protein sequence ID" value="GIH10288.1"/>
    <property type="molecule type" value="Genomic_DNA"/>
</dbReference>
<protein>
    <submittedName>
        <fullName evidence="1">Uncharacterized protein</fullName>
    </submittedName>
</protein>
<dbReference type="RefSeq" id="WP_203914006.1">
    <property type="nucleotide sequence ID" value="NZ_BONY01000090.1"/>
</dbReference>
<sequence length="61" mass="7195">MDVRNEVRHGQKVIDRPLRDKDLSELADGLLDGTIDEDSYYEELDRRTPEMLELLSRSFDK</sequence>
<evidence type="ECO:0000313" key="1">
    <source>
        <dbReference type="EMBL" id="GIH10288.1"/>
    </source>
</evidence>
<organism evidence="1 2">
    <name type="scientific">Rhizocola hellebori</name>
    <dbReference type="NCBI Taxonomy" id="1392758"/>
    <lineage>
        <taxon>Bacteria</taxon>
        <taxon>Bacillati</taxon>
        <taxon>Actinomycetota</taxon>
        <taxon>Actinomycetes</taxon>
        <taxon>Micromonosporales</taxon>
        <taxon>Micromonosporaceae</taxon>
        <taxon>Rhizocola</taxon>
    </lineage>
</organism>